<dbReference type="CDD" id="cd21159">
    <property type="entry name" value="XendoU"/>
    <property type="match status" value="1"/>
</dbReference>
<dbReference type="PANTHER" id="PTHR12439:SF11">
    <property type="entry name" value="URIDYLATE-SPECIFIC ENDORIBONUCLEASE"/>
    <property type="match status" value="1"/>
</dbReference>
<keyword evidence="4" id="KW-0540">Nuclease</keyword>
<proteinExistence type="inferred from homology"/>
<evidence type="ECO:0000256" key="4">
    <source>
        <dbReference type="ARBA" id="ARBA00022722"/>
    </source>
</evidence>
<reference evidence="12" key="1">
    <citation type="submission" date="2021-01" db="EMBL/GenBank/DDBJ databases">
        <authorList>
            <person name="Corre E."/>
            <person name="Pelletier E."/>
            <person name="Niang G."/>
            <person name="Scheremetjew M."/>
            <person name="Finn R."/>
            <person name="Kale V."/>
            <person name="Holt S."/>
            <person name="Cochrane G."/>
            <person name="Meng A."/>
            <person name="Brown T."/>
            <person name="Cohen L."/>
        </authorList>
    </citation>
    <scope>NUCLEOTIDE SEQUENCE</scope>
    <source>
        <strain evidence="12">CCMP147</strain>
    </source>
</reference>
<keyword evidence="5" id="KW-0479">Metal-binding</keyword>
<evidence type="ECO:0000256" key="8">
    <source>
        <dbReference type="ARBA" id="ARBA00022884"/>
    </source>
</evidence>
<dbReference type="AlphaFoldDB" id="A0A6U2B9D2"/>
<evidence type="ECO:0000256" key="1">
    <source>
        <dbReference type="ARBA" id="ARBA00001936"/>
    </source>
</evidence>
<evidence type="ECO:0000313" key="12">
    <source>
        <dbReference type="EMBL" id="CAD8298946.1"/>
    </source>
</evidence>
<evidence type="ECO:0000256" key="2">
    <source>
        <dbReference type="ARBA" id="ARBA00010168"/>
    </source>
</evidence>
<dbReference type="InterPro" id="IPR037227">
    <property type="entry name" value="EndoU-like"/>
</dbReference>
<name>A0A6U2B9D2_9STRA</name>
<keyword evidence="6" id="KW-0255">Endonuclease</keyword>
<dbReference type="GO" id="GO:0046872">
    <property type="term" value="F:metal ion binding"/>
    <property type="evidence" value="ECO:0007669"/>
    <property type="project" value="UniProtKB-KW"/>
</dbReference>
<dbReference type="SUPFAM" id="SSF142877">
    <property type="entry name" value="EndoU-like"/>
    <property type="match status" value="1"/>
</dbReference>
<dbReference type="GO" id="GO:0016829">
    <property type="term" value="F:lyase activity"/>
    <property type="evidence" value="ECO:0007669"/>
    <property type="project" value="UniProtKB-KW"/>
</dbReference>
<dbReference type="InterPro" id="IPR039787">
    <property type="entry name" value="ENDOU"/>
</dbReference>
<keyword evidence="10" id="KW-0456">Lyase</keyword>
<keyword evidence="8" id="KW-0694">RNA-binding</keyword>
<dbReference type="GO" id="GO:0004521">
    <property type="term" value="F:RNA endonuclease activity"/>
    <property type="evidence" value="ECO:0007669"/>
    <property type="project" value="InterPro"/>
</dbReference>
<gene>
    <name evidence="12" type="ORF">TDUB1175_LOCUS4166</name>
    <name evidence="13" type="ORF">TDUB1175_LOCUS4167</name>
</gene>
<evidence type="ECO:0000256" key="6">
    <source>
        <dbReference type="ARBA" id="ARBA00022759"/>
    </source>
</evidence>
<accession>A0A6U2B9D2</accession>
<comment type="similarity">
    <text evidence="2">Belongs to the ENDOU family.</text>
</comment>
<comment type="cofactor">
    <cofactor evidence="1">
        <name>Mn(2+)</name>
        <dbReference type="ChEBI" id="CHEBI:29035"/>
    </cofactor>
</comment>
<sequence length="484" mass="55105">MADAVFDKFYRDIFADLTVDREESAFIKKKFEEANPPPDKLVPLRAGAFRIGCEFLSDNHDDNVSLLRAINAIVHVLETTCMVPKESGPWTSASDDSFEEAKTEALLRKIFEDRSIDGEENAELLAFFKSENPPPKSKLTWTRAAAFRIGCEFLGDDRNTNVALFRCINVVVHDFESVCLQPKPYVLEKEPPKQILVSPTVSVRASISKAAQHLWDLDVNRLNPNRDYKINVQGGKKPYQRYDSAPDPLFTSVDRAALRRPTYKAFIALLDNYEAEVGTAEVVTNAERREVNTFLRAIMQTAPMQFCHKYCRANNPNKVPSDRDGFIKLLHSIWFELYRRSRGGRLDSSGFEHVFVGEIKDGKVSGFHNWIYFYLEEKKGAVDYRGYIKPRSRNDAYTNSDDHILTLQFLWKGVEKSVGTSFVGVSPEFEMALYTMCFLVGEEENFIELDTGTGDVFELCIKCHTMARGKIGTSYAEALSHWEK</sequence>
<protein>
    <recommendedName>
        <fullName evidence="11">EndoU domain-containing protein</fullName>
    </recommendedName>
</protein>
<dbReference type="EMBL" id="HBED01008543">
    <property type="protein sequence ID" value="CAD8298946.1"/>
    <property type="molecule type" value="Transcribed_RNA"/>
</dbReference>
<evidence type="ECO:0000256" key="10">
    <source>
        <dbReference type="ARBA" id="ARBA00023239"/>
    </source>
</evidence>
<dbReference type="EMBL" id="HBED01008544">
    <property type="protein sequence ID" value="CAD8298948.1"/>
    <property type="molecule type" value="Transcribed_RNA"/>
</dbReference>
<feature type="domain" description="EndoU" evidence="11">
    <location>
        <begin position="203"/>
        <end position="480"/>
    </location>
</feature>
<dbReference type="GO" id="GO:0016787">
    <property type="term" value="F:hydrolase activity"/>
    <property type="evidence" value="ECO:0007669"/>
    <property type="project" value="UniProtKB-KW"/>
</dbReference>
<evidence type="ECO:0000256" key="5">
    <source>
        <dbReference type="ARBA" id="ARBA00022723"/>
    </source>
</evidence>
<comment type="subunit">
    <text evidence="3">Monomer.</text>
</comment>
<keyword evidence="7" id="KW-0378">Hydrolase</keyword>
<dbReference type="Pfam" id="PF09412">
    <property type="entry name" value="XendoU"/>
    <property type="match status" value="1"/>
</dbReference>
<dbReference type="InterPro" id="IPR018998">
    <property type="entry name" value="EndoU_C"/>
</dbReference>
<dbReference type="PANTHER" id="PTHR12439">
    <property type="entry name" value="PLACENTAL PROTEIN 11-RELATED"/>
    <property type="match status" value="1"/>
</dbReference>
<evidence type="ECO:0000256" key="3">
    <source>
        <dbReference type="ARBA" id="ARBA00011245"/>
    </source>
</evidence>
<evidence type="ECO:0000259" key="11">
    <source>
        <dbReference type="PROSITE" id="PS51959"/>
    </source>
</evidence>
<evidence type="ECO:0000256" key="7">
    <source>
        <dbReference type="ARBA" id="ARBA00022801"/>
    </source>
</evidence>
<evidence type="ECO:0000256" key="9">
    <source>
        <dbReference type="ARBA" id="ARBA00023211"/>
    </source>
</evidence>
<keyword evidence="9" id="KW-0464">Manganese</keyword>
<dbReference type="PROSITE" id="PS51959">
    <property type="entry name" value="ENDOU"/>
    <property type="match status" value="1"/>
</dbReference>
<evidence type="ECO:0000313" key="13">
    <source>
        <dbReference type="EMBL" id="CAD8298948.1"/>
    </source>
</evidence>
<organism evidence="12">
    <name type="scientific">Pseudictyota dubia</name>
    <dbReference type="NCBI Taxonomy" id="2749911"/>
    <lineage>
        <taxon>Eukaryota</taxon>
        <taxon>Sar</taxon>
        <taxon>Stramenopiles</taxon>
        <taxon>Ochrophyta</taxon>
        <taxon>Bacillariophyta</taxon>
        <taxon>Mediophyceae</taxon>
        <taxon>Biddulphiophycidae</taxon>
        <taxon>Eupodiscales</taxon>
        <taxon>Odontellaceae</taxon>
        <taxon>Pseudictyota</taxon>
    </lineage>
</organism>
<dbReference type="GO" id="GO:0003723">
    <property type="term" value="F:RNA binding"/>
    <property type="evidence" value="ECO:0007669"/>
    <property type="project" value="UniProtKB-KW"/>
</dbReference>